<dbReference type="InterPro" id="IPR011701">
    <property type="entry name" value="MFS"/>
</dbReference>
<evidence type="ECO:0000259" key="6">
    <source>
        <dbReference type="PROSITE" id="PS50850"/>
    </source>
</evidence>
<organism evidence="7 8">
    <name type="scientific">Nocardia niwae</name>
    <dbReference type="NCBI Taxonomy" id="626084"/>
    <lineage>
        <taxon>Bacteria</taxon>
        <taxon>Bacillati</taxon>
        <taxon>Actinomycetota</taxon>
        <taxon>Actinomycetes</taxon>
        <taxon>Mycobacteriales</taxon>
        <taxon>Nocardiaceae</taxon>
        <taxon>Nocardia</taxon>
    </lineage>
</organism>
<dbReference type="InterPro" id="IPR005829">
    <property type="entry name" value="Sugar_transporter_CS"/>
</dbReference>
<evidence type="ECO:0000256" key="3">
    <source>
        <dbReference type="ARBA" id="ARBA00022989"/>
    </source>
</evidence>
<dbReference type="Pfam" id="PF07690">
    <property type="entry name" value="MFS_1"/>
    <property type="match status" value="1"/>
</dbReference>
<keyword evidence="2 5" id="KW-0812">Transmembrane</keyword>
<feature type="transmembrane region" description="Helical" evidence="5">
    <location>
        <begin position="104"/>
        <end position="124"/>
    </location>
</feature>
<evidence type="ECO:0000256" key="1">
    <source>
        <dbReference type="ARBA" id="ARBA00004651"/>
    </source>
</evidence>
<feature type="transmembrane region" description="Helical" evidence="5">
    <location>
        <begin position="164"/>
        <end position="185"/>
    </location>
</feature>
<feature type="transmembrane region" description="Helical" evidence="5">
    <location>
        <begin position="375"/>
        <end position="397"/>
    </location>
</feature>
<protein>
    <submittedName>
        <fullName evidence="7">MFS transporter</fullName>
    </submittedName>
</protein>
<dbReference type="PROSITE" id="PS50850">
    <property type="entry name" value="MFS"/>
    <property type="match status" value="1"/>
</dbReference>
<dbReference type="InterPro" id="IPR036259">
    <property type="entry name" value="MFS_trans_sf"/>
</dbReference>
<dbReference type="SUPFAM" id="SSF103473">
    <property type="entry name" value="MFS general substrate transporter"/>
    <property type="match status" value="1"/>
</dbReference>
<dbReference type="PANTHER" id="PTHR23528:SF1">
    <property type="entry name" value="MAJOR FACILITATOR SUPERFAMILY (MFS) PROFILE DOMAIN-CONTAINING PROTEIN"/>
    <property type="match status" value="1"/>
</dbReference>
<feature type="transmembrane region" description="Helical" evidence="5">
    <location>
        <begin position="244"/>
        <end position="269"/>
    </location>
</feature>
<dbReference type="InterPro" id="IPR020846">
    <property type="entry name" value="MFS_dom"/>
</dbReference>
<feature type="transmembrane region" description="Helical" evidence="5">
    <location>
        <begin position="32"/>
        <end position="51"/>
    </location>
</feature>
<keyword evidence="4 5" id="KW-0472">Membrane</keyword>
<dbReference type="EMBL" id="JBEYBR010000013">
    <property type="protein sequence ID" value="MEU2121644.1"/>
    <property type="molecule type" value="Genomic_DNA"/>
</dbReference>
<dbReference type="PROSITE" id="PS00216">
    <property type="entry name" value="SUGAR_TRANSPORT_1"/>
    <property type="match status" value="1"/>
</dbReference>
<dbReference type="Proteomes" id="UP001550535">
    <property type="component" value="Unassembled WGS sequence"/>
</dbReference>
<name>A0ABV2X703_9NOCA</name>
<feature type="transmembrane region" description="Helical" evidence="5">
    <location>
        <begin position="71"/>
        <end position="92"/>
    </location>
</feature>
<feature type="transmembrane region" description="Helical" evidence="5">
    <location>
        <begin position="403"/>
        <end position="421"/>
    </location>
</feature>
<feature type="domain" description="Major facilitator superfamily (MFS) profile" evidence="6">
    <location>
        <begin position="32"/>
        <end position="425"/>
    </location>
</feature>
<proteinExistence type="predicted"/>
<evidence type="ECO:0000313" key="8">
    <source>
        <dbReference type="Proteomes" id="UP001550535"/>
    </source>
</evidence>
<dbReference type="PANTHER" id="PTHR23528">
    <property type="match status" value="1"/>
</dbReference>
<accession>A0ABV2X703</accession>
<comment type="caution">
    <text evidence="7">The sequence shown here is derived from an EMBL/GenBank/DDBJ whole genome shotgun (WGS) entry which is preliminary data.</text>
</comment>
<keyword evidence="3 5" id="KW-1133">Transmembrane helix</keyword>
<reference evidence="7 8" key="1">
    <citation type="submission" date="2024-06" db="EMBL/GenBank/DDBJ databases">
        <title>The Natural Products Discovery Center: Release of the First 8490 Sequenced Strains for Exploring Actinobacteria Biosynthetic Diversity.</title>
        <authorList>
            <person name="Kalkreuter E."/>
            <person name="Kautsar S.A."/>
            <person name="Yang D."/>
            <person name="Bader C.D."/>
            <person name="Teijaro C.N."/>
            <person name="Fluegel L."/>
            <person name="Davis C.M."/>
            <person name="Simpson J.R."/>
            <person name="Lauterbach L."/>
            <person name="Steele A.D."/>
            <person name="Gui C."/>
            <person name="Meng S."/>
            <person name="Li G."/>
            <person name="Viehrig K."/>
            <person name="Ye F."/>
            <person name="Su P."/>
            <person name="Kiefer A.F."/>
            <person name="Nichols A."/>
            <person name="Cepeda A.J."/>
            <person name="Yan W."/>
            <person name="Fan B."/>
            <person name="Jiang Y."/>
            <person name="Adhikari A."/>
            <person name="Zheng C.-J."/>
            <person name="Schuster L."/>
            <person name="Cowan T.M."/>
            <person name="Smanski M.J."/>
            <person name="Chevrette M.G."/>
            <person name="De Carvalho L.P.S."/>
            <person name="Shen B."/>
        </authorList>
    </citation>
    <scope>NUCLEOTIDE SEQUENCE [LARGE SCALE GENOMIC DNA]</scope>
    <source>
        <strain evidence="7 8">NPDC019434</strain>
    </source>
</reference>
<feature type="transmembrane region" description="Helical" evidence="5">
    <location>
        <begin position="130"/>
        <end position="152"/>
    </location>
</feature>
<evidence type="ECO:0000313" key="7">
    <source>
        <dbReference type="EMBL" id="MEU2121644.1"/>
    </source>
</evidence>
<dbReference type="RefSeq" id="WP_357990460.1">
    <property type="nucleotide sequence ID" value="NZ_JBEYBR010000013.1"/>
</dbReference>
<evidence type="ECO:0000256" key="2">
    <source>
        <dbReference type="ARBA" id="ARBA00022692"/>
    </source>
</evidence>
<feature type="transmembrane region" description="Helical" evidence="5">
    <location>
        <begin position="337"/>
        <end position="354"/>
    </location>
</feature>
<feature type="transmembrane region" description="Helical" evidence="5">
    <location>
        <begin position="191"/>
        <end position="211"/>
    </location>
</feature>
<sequence>MKSELVDEPTGFVIGTGSDDPPPLVRGSVNSLIAWLFPVNMVLFLVAGAVPGVLLPRQLELLDPAAKESNLAVVLSISAFCAMVSAPIAGQVSDRTRSRFGRRAPWAVIGAFAGALALVGLAAANSLEAIVIAWSLAQVAFNFVTGPLSAILPDRIPRRRRGTFAAVVGVALTTGSLLGSTIASLLYGNLVVGYVFFAAVNLAVMILFVACNPDRSSLELPAPPWRWADFVRTFWVDPRVHPDFFWAFTARLLLFTGYFMVMGFQLYLLSDYIGVEQPHEVIPVIGVIALAGIVTSNVVAGLISDRFGRRKPFVFGASMVMGLALALPWAWPTLTAWYLMAAVLSLGFGMYGAVDTALMSEVLPNAQSFGKDLGIVNIAATLPQTISPGIAGVVIGMFGYTGLFPVGIAFSVLGAFAIWPIKSVR</sequence>
<feature type="transmembrane region" description="Helical" evidence="5">
    <location>
        <begin position="281"/>
        <end position="300"/>
    </location>
</feature>
<evidence type="ECO:0000256" key="5">
    <source>
        <dbReference type="SAM" id="Phobius"/>
    </source>
</evidence>
<comment type="subcellular location">
    <subcellularLocation>
        <location evidence="1">Cell membrane</location>
        <topology evidence="1">Multi-pass membrane protein</topology>
    </subcellularLocation>
</comment>
<keyword evidence="8" id="KW-1185">Reference proteome</keyword>
<evidence type="ECO:0000256" key="4">
    <source>
        <dbReference type="ARBA" id="ARBA00023136"/>
    </source>
</evidence>
<feature type="transmembrane region" description="Helical" evidence="5">
    <location>
        <begin position="312"/>
        <end position="331"/>
    </location>
</feature>
<gene>
    <name evidence="7" type="ORF">ABZ507_07370</name>
</gene>
<dbReference type="Gene3D" id="1.20.1250.20">
    <property type="entry name" value="MFS general substrate transporter like domains"/>
    <property type="match status" value="2"/>
</dbReference>